<sequence length="2389" mass="252140">MKRTQRHTFVLASLLGVGLNLAISFVIGDGLGSAFADEKKIILNAVSDSPDPFSVPVDHTVQFQAQFDVRQTDGLGAESDKTGKQFFIQHTVRVTDANTGAEKVLLKGETQIIPPPGKEKDKFVSVQVVQEWDGRDGQGNVVPDGQYRYEVQGVFVRVDQKLADKDKDKVKVIDTSDKLSGDIVLDGTPPIISGLVPADGSILGTATPALSGSYSDNLTGVDALSVMVLLDGQNVTGQANVTRTGFSLALASPLGDGSHTLVVRVRDNAENEAQATVQFMTDITPPVISNLSPQEGSKINSARPVISAGLSDATSGVNVASVKLSLDGADVVATVTGSSVSFTPTSDLSDGSHVVRVEVADRAGNRATAQSTFTTDVTPPVISNLVPQNGSTTDNARPSISAGLSDATSGVDVGSVRLSLDGVNVTATVTESSVSFTPTSDLSDGPHTAQLEVADRAGNRATTQSTFTVQTTAVPPDPATVAPALDGTVATTVYAATQFLYTGARPIQTGVIAESIEVRRATVLRGKVGDRSGNPLSEVTVTVLGHPEFGQTLTRLDGMFDMVVNGGGLLTVGYQKEGYLPAQRQVDAPWQDYTWLPDVVMTPLDAQVTSVDLTASAMQVARGSEVTDASGTRRATVLFPQGTSATMGSTPLTSLHVRATEYTVGPKGPDAMPAELPPTSAYTYAVELSVDEAVSAGASQVTFSQPVAFYVENFLNFPVGAGVPTGYYDRDRAAWVPSPDGRVIKVLSISNGLAELDTNGDGAADGATVLTALEVTDAERGQLASLYSPGQGLWRVPITHFTSYDCNYGVSFPVGATTPQNPPPTTPAPSVDKDCDNPGSIIGPYNQTLGEMVDVSGTPFTLHYSSDRTPGRKAAYTLDISLSGATVPSGLKRIELMISVAGKFYTQTFNSPAPNLSYTFTWDGKDAYGRMLQGAQPVTIRIGYVYSAFYNMPPAMAKSFGFPGGTPGNIPARDERTRWQGQFATIGTWDVQAQGIGGWTLNVHHAYSPISGELYTGDGQIRTAADMRIITTVAGNGQSTPPRGVGAYSGDNGPATHAALNGPRGLAVGPDGSIYIADSDNHRIRRVDPNGIITTVAGSGAVGLGMGGFGGDGGPAVQAQLNWPHDVAVGPDGSVFIADYRNHRVRRVGPDGIITTVAGGGTGGYGGPATNAKLYHAVTGVALDMDGNLYIVEQSRVSRVSADGILNTIAGSFLYGESKGDGGPATQAQFYTAWDVAVGPDGSLYVTDRNRVRRITVNGIISTVAGGGSLAYPNGVLALQAQFSGFLRPAAGPDGSLYLASSGGGRVYQVNPEGVVTTMAGTDYHFGYAGEGGPAAAAQLGFPQGIALGPDGSLYTSANAAHRISRIAPPMPGFSGDDIVIASEDGSEVWRFDATGRHLETLNAITGVRLYRFTYGGAGRLTEVEDVNGNTTRIERDASGNPTAIVAPFGQRTSLSLDSNGYLAGVTNPAGEIIRFSYSSEGLLNDLTDPRGNITRFTYSTLGLLTRDEDPVGGFSALERTDKVNGFEVALSTALNRKKTYLLENLPTGETRRTTTNSGCVPCSKTDVLIGTDGSSTATVSDGTVTTQVAGPDPRFGMQAPIAKTTTVKTPGGRTFTMTMDRSATLADPDNLLSLKTLTQTVSVNGRASSSSFDITQSQIVTTSPAGRQVVSLLDAKGRVVENRMSGLTPIQFTYDTQGRLMNTAQGARTVAFTYDAQGRLTSITNPLSQTVSFDYDATGRTTGQTLPDGRQVLFAYDANGNLTSITPPGRPAHAFTYTPANVGEEYRAPNTGAGSTATHYTYNLDRQLTRLNPPDGRTTDFSYDTLGRLSSLTLPHGQVSYAYHPSTGNLTTVVAPDGGTISYAYDGSLPISTVWMGGISGSVSRTFNNDFGITSQSVNGGNTVNFQYDADGLLTQAGALTLSRNPQNGLLTGTVLGNVTDAFSYNSFGETAEYRASYSGTPLLSVEYTRDGLGRIVQRIETTSSGTFTCAYTYDRAGRLTEVRKDGVQVSQYAYDANGNRLSHTSSAGTVNGAYDDQDRLLSYGTASYTYTASGDLQSKTVGSQTTTYAYDALGNLMTVNLPSGTRIDYVIDGNNRRIGKKVNGTLVQRFLYRDDLAPIAELDGAGNLVARFVYATRSHVPDYMVRGGVTYRIISDHLGNPRLVVNTVTGAVAQSLEYDEFGNVVQDTSPGFQPFGFAGGIYDKDTRLTRFGARDYDGETGRWAAKDPILFSGGDTNLYSYVRSDPVNHIDPQGLEVLVCERRAFGYQGLIHVYLMDTCTGRAVGVGTRGFAKEAGYPTDACNVVRNSRGREQEILTKMLMLVNEVKLPWEGHSGAYYIPFINDCHTNARKAIESTGLEYPGAPNPGWVRFGVSTYQPGGLGGFHTN</sequence>
<dbReference type="PANTHER" id="PTHR11219:SF69">
    <property type="entry name" value="TENEURIN-A"/>
    <property type="match status" value="1"/>
</dbReference>
<evidence type="ECO:0000256" key="1">
    <source>
        <dbReference type="ARBA" id="ARBA00022536"/>
    </source>
</evidence>
<dbReference type="Pfam" id="PF25021">
    <property type="entry name" value="TEN_NHL"/>
    <property type="match status" value="1"/>
</dbReference>
<dbReference type="InterPro" id="IPR013783">
    <property type="entry name" value="Ig-like_fold"/>
</dbReference>
<evidence type="ECO:0000256" key="3">
    <source>
        <dbReference type="ARBA" id="ARBA00023157"/>
    </source>
</evidence>
<dbReference type="PANTHER" id="PTHR11219">
    <property type="entry name" value="TENEURIN AND N-ACETYLGLUCOSAMINE-1-PHOSPHODIESTER ALPHA-N-ACETYLGLUCOSAMINIDASE"/>
    <property type="match status" value="1"/>
</dbReference>
<name>A0A1F6CQX2_HANXR</name>
<evidence type="ECO:0000259" key="9">
    <source>
        <dbReference type="Pfam" id="PF25021"/>
    </source>
</evidence>
<keyword evidence="2" id="KW-0677">Repeat</keyword>
<dbReference type="Pfam" id="PF01436">
    <property type="entry name" value="NHL"/>
    <property type="match status" value="1"/>
</dbReference>
<keyword evidence="3" id="KW-1015">Disulfide bond</keyword>
<evidence type="ECO:0000259" key="10">
    <source>
        <dbReference type="Pfam" id="PF25023"/>
    </source>
</evidence>
<evidence type="ECO:0000313" key="11">
    <source>
        <dbReference type="EMBL" id="OGG51566.1"/>
    </source>
</evidence>
<dbReference type="Gene3D" id="2.60.40.10">
    <property type="entry name" value="Immunoglobulins"/>
    <property type="match status" value="3"/>
</dbReference>
<feature type="region of interest" description="Disordered" evidence="5">
    <location>
        <begin position="817"/>
        <end position="837"/>
    </location>
</feature>
<evidence type="ECO:0000256" key="5">
    <source>
        <dbReference type="SAM" id="MobiDB-lite"/>
    </source>
</evidence>
<dbReference type="Gene3D" id="2.120.10.30">
    <property type="entry name" value="TolB, C-terminal domain"/>
    <property type="match status" value="3"/>
</dbReference>
<dbReference type="InterPro" id="IPR044016">
    <property type="entry name" value="Big_13"/>
</dbReference>
<keyword evidence="1" id="KW-0245">EGF-like domain</keyword>
<evidence type="ECO:0000259" key="7">
    <source>
        <dbReference type="Pfam" id="PF24329"/>
    </source>
</evidence>
<feature type="domain" description="Teneurin TTR-like" evidence="8">
    <location>
        <begin position="518"/>
        <end position="601"/>
    </location>
</feature>
<evidence type="ECO:0000256" key="4">
    <source>
        <dbReference type="PROSITE-ProRule" id="PRU00504"/>
    </source>
</evidence>
<dbReference type="Gene3D" id="2.180.10.10">
    <property type="entry name" value="RHS repeat-associated core"/>
    <property type="match status" value="3"/>
</dbReference>
<dbReference type="PROSITE" id="PS51125">
    <property type="entry name" value="NHL"/>
    <property type="match status" value="2"/>
</dbReference>
<evidence type="ECO:0008006" key="13">
    <source>
        <dbReference type="Google" id="ProtNLM"/>
    </source>
</evidence>
<dbReference type="SUPFAM" id="SSF63829">
    <property type="entry name" value="Calcium-dependent phosphotriesterase"/>
    <property type="match status" value="1"/>
</dbReference>
<dbReference type="Proteomes" id="UP000178606">
    <property type="component" value="Unassembled WGS sequence"/>
</dbReference>
<feature type="domain" description="Teneurin 1-4-like FN-plug" evidence="7">
    <location>
        <begin position="878"/>
        <end position="950"/>
    </location>
</feature>
<dbReference type="Pfam" id="PF25023">
    <property type="entry name" value="TEN_YD-shell"/>
    <property type="match status" value="1"/>
</dbReference>
<dbReference type="InterPro" id="IPR056820">
    <property type="entry name" value="TEN_TTR-like"/>
</dbReference>
<dbReference type="InterPro" id="IPR057627">
    <property type="entry name" value="FN-plug_TEN1-4"/>
</dbReference>
<dbReference type="Pfam" id="PF19077">
    <property type="entry name" value="Big_13"/>
    <property type="match status" value="3"/>
</dbReference>
<feature type="domain" description="Bacterial Ig-like" evidence="6">
    <location>
        <begin position="392"/>
        <end position="471"/>
    </location>
</feature>
<dbReference type="Pfam" id="PF24329">
    <property type="entry name" value="FN-plug_TEN1-4"/>
    <property type="match status" value="1"/>
</dbReference>
<organism evidence="11 12">
    <name type="scientific">Handelsmanbacteria sp. (strain RIFCSPLOWO2_12_FULL_64_10)</name>
    <dbReference type="NCBI Taxonomy" id="1817868"/>
    <lineage>
        <taxon>Bacteria</taxon>
        <taxon>Candidatus Handelsmaniibacteriota</taxon>
    </lineage>
</organism>
<feature type="domain" description="Teneurin-like YD-shell" evidence="10">
    <location>
        <begin position="1379"/>
        <end position="2233"/>
    </location>
</feature>
<feature type="domain" description="Bacterial Ig-like" evidence="6">
    <location>
        <begin position="204"/>
        <end position="282"/>
    </location>
</feature>
<dbReference type="InterPro" id="IPR001258">
    <property type="entry name" value="NHL_repeat"/>
</dbReference>
<dbReference type="InterPro" id="IPR022385">
    <property type="entry name" value="Rhs_assc_core"/>
</dbReference>
<dbReference type="InterPro" id="IPR011042">
    <property type="entry name" value="6-blade_b-propeller_TolB-like"/>
</dbReference>
<dbReference type="InterPro" id="IPR006530">
    <property type="entry name" value="YD"/>
</dbReference>
<evidence type="ECO:0000259" key="6">
    <source>
        <dbReference type="Pfam" id="PF19077"/>
    </source>
</evidence>
<reference evidence="11 12" key="1">
    <citation type="journal article" date="2016" name="Nat. Commun.">
        <title>Thousands of microbial genomes shed light on interconnected biogeochemical processes in an aquifer system.</title>
        <authorList>
            <person name="Anantharaman K."/>
            <person name="Brown C.T."/>
            <person name="Hug L.A."/>
            <person name="Sharon I."/>
            <person name="Castelle C.J."/>
            <person name="Probst A.J."/>
            <person name="Thomas B.C."/>
            <person name="Singh A."/>
            <person name="Wilkins M.J."/>
            <person name="Karaoz U."/>
            <person name="Brodie E.L."/>
            <person name="Williams K.H."/>
            <person name="Hubbard S.S."/>
            <person name="Banfield J.F."/>
        </authorList>
    </citation>
    <scope>NUCLEOTIDE SEQUENCE [LARGE SCALE GENOMIC DNA]</scope>
    <source>
        <strain evidence="12">RIFCSPLOWO2_12_FULL_64_10</strain>
    </source>
</reference>
<dbReference type="InterPro" id="IPR008969">
    <property type="entry name" value="CarboxyPept-like_regulatory"/>
</dbReference>
<proteinExistence type="predicted"/>
<evidence type="ECO:0000259" key="8">
    <source>
        <dbReference type="Pfam" id="PF25020"/>
    </source>
</evidence>
<feature type="repeat" description="NHL" evidence="4">
    <location>
        <begin position="1115"/>
        <end position="1151"/>
    </location>
</feature>
<feature type="domain" description="Bacterial Ig-like" evidence="6">
    <location>
        <begin position="300"/>
        <end position="376"/>
    </location>
</feature>
<dbReference type="NCBIfam" id="TIGR01643">
    <property type="entry name" value="YD_repeat_2x"/>
    <property type="match status" value="5"/>
</dbReference>
<dbReference type="Gene3D" id="2.60.40.4070">
    <property type="match status" value="1"/>
</dbReference>
<dbReference type="EMBL" id="MFKF01000178">
    <property type="protein sequence ID" value="OGG51566.1"/>
    <property type="molecule type" value="Genomic_DNA"/>
</dbReference>
<evidence type="ECO:0000256" key="2">
    <source>
        <dbReference type="ARBA" id="ARBA00022737"/>
    </source>
</evidence>
<dbReference type="InterPro" id="IPR056822">
    <property type="entry name" value="TEN_NHL"/>
</dbReference>
<protein>
    <recommendedName>
        <fullName evidence="13">Bacterial Ig-like domain-containing protein</fullName>
    </recommendedName>
</protein>
<feature type="repeat" description="NHL" evidence="4">
    <location>
        <begin position="1060"/>
        <end position="1090"/>
    </location>
</feature>
<evidence type="ECO:0000313" key="12">
    <source>
        <dbReference type="Proteomes" id="UP000178606"/>
    </source>
</evidence>
<dbReference type="NCBIfam" id="TIGR03696">
    <property type="entry name" value="Rhs_assc_core"/>
    <property type="match status" value="1"/>
</dbReference>
<comment type="caution">
    <text evidence="11">The sequence shown here is derived from an EMBL/GenBank/DDBJ whole genome shotgun (WGS) entry which is preliminary data.</text>
</comment>
<dbReference type="InterPro" id="IPR051216">
    <property type="entry name" value="Teneurin"/>
</dbReference>
<feature type="domain" description="Teneurin NHL" evidence="9">
    <location>
        <begin position="1030"/>
        <end position="1100"/>
    </location>
</feature>
<dbReference type="SUPFAM" id="SSF75011">
    <property type="entry name" value="3-carboxy-cis,cis-mucoante lactonizing enzyme"/>
    <property type="match status" value="1"/>
</dbReference>
<dbReference type="Pfam" id="PF25020">
    <property type="entry name" value="TTR_TEN1-4"/>
    <property type="match status" value="1"/>
</dbReference>
<accession>A0A1F6CQX2</accession>
<dbReference type="SUPFAM" id="SSF49464">
    <property type="entry name" value="Carboxypeptidase regulatory domain-like"/>
    <property type="match status" value="1"/>
</dbReference>
<dbReference type="InterPro" id="IPR056823">
    <property type="entry name" value="TEN-like_YD-shell"/>
</dbReference>
<gene>
    <name evidence="11" type="ORF">A3F84_06385</name>
</gene>